<dbReference type="EMBL" id="JAUSQZ010000001">
    <property type="protein sequence ID" value="MDP9828853.1"/>
    <property type="molecule type" value="Genomic_DNA"/>
</dbReference>
<organism evidence="3 4">
    <name type="scientific">Kineosporia succinea</name>
    <dbReference type="NCBI Taxonomy" id="84632"/>
    <lineage>
        <taxon>Bacteria</taxon>
        <taxon>Bacillati</taxon>
        <taxon>Actinomycetota</taxon>
        <taxon>Actinomycetes</taxon>
        <taxon>Kineosporiales</taxon>
        <taxon>Kineosporiaceae</taxon>
        <taxon>Kineosporia</taxon>
    </lineage>
</organism>
<evidence type="ECO:0000259" key="2">
    <source>
        <dbReference type="Pfam" id="PF10022"/>
    </source>
</evidence>
<evidence type="ECO:0000256" key="1">
    <source>
        <dbReference type="SAM" id="MobiDB-lite"/>
    </source>
</evidence>
<dbReference type="PANTHER" id="PTHR35339:SF4">
    <property type="entry name" value="LINALOOL DEHYDRATASE_ISOMERASE DOMAIN-CONTAINING PROTEIN"/>
    <property type="match status" value="1"/>
</dbReference>
<evidence type="ECO:0000313" key="4">
    <source>
        <dbReference type="Proteomes" id="UP001235712"/>
    </source>
</evidence>
<feature type="domain" description="DUF2264" evidence="2">
    <location>
        <begin position="9"/>
        <end position="357"/>
    </location>
</feature>
<proteinExistence type="predicted"/>
<dbReference type="PANTHER" id="PTHR35339">
    <property type="entry name" value="LINALOOL DEHYDRATASE_ISOMERASE DOMAIN-CONTAINING PROTEIN"/>
    <property type="match status" value="1"/>
</dbReference>
<protein>
    <recommendedName>
        <fullName evidence="2">DUF2264 domain-containing protein</fullName>
    </recommendedName>
</protein>
<feature type="region of interest" description="Disordered" evidence="1">
    <location>
        <begin position="449"/>
        <end position="470"/>
    </location>
</feature>
<dbReference type="InterPro" id="IPR016624">
    <property type="entry name" value="UCP014753"/>
</dbReference>
<dbReference type="Pfam" id="PF10022">
    <property type="entry name" value="DUF2264"/>
    <property type="match status" value="1"/>
</dbReference>
<dbReference type="InterPro" id="IPR049349">
    <property type="entry name" value="DUF2264_N"/>
</dbReference>
<keyword evidence="4" id="KW-1185">Reference proteome</keyword>
<dbReference type="RefSeq" id="WP_307246459.1">
    <property type="nucleotide sequence ID" value="NZ_JAUSQZ010000001.1"/>
</dbReference>
<name>A0ABT9P825_9ACTN</name>
<sequence length="625" mass="66549">MIETSGAWTRETWTALADRLLLAARPHASPGRGRFTFPGAPGGYGTDVDGLEGFARTFLLAGFRLAGERGADPRGLAQWYADGLAAGTAPGSPERWVRPSEHGQAKVEAASIALVLDLTRPWLWDRLDAGVQERLVAYLAEVVGDDTYPVNNWLWFRVVVQTFLRSVGGPWSPDDIEADLARHDAFRRADGWIADGTSRAYDHYTGWALHLYPTLWARMTGAADLAAGRRERDAADLDRYLQDAVYLVGADGGPLMQGRSLIYRFAAAAPFWAGAVAEVPSVPPGQLRRAASKVAGHFTDRGVPDAEGLLTLGWFGPWRALAQSYSGPGSPYWASKGLLGIALPADHPVWSAPEEPLPVETGDTLRALRAPGWVVHGTRADGIVRIVNHGTDKDVPGTDAGDSPLYARLGYSTATLPPLDEASWEQPFDQCAALVLVDGRVAHRAGMFPGETSGDPGTPVGQASSGGPQRVVTGRVDLGGRGAGHAGGLVGESREVGHVSVCSIVRGPWEVRLVRVDEAAGDVRAVRIAGWPVPVGGELHSRVDVLGGPPSSEGVSTREDASPLAPEIGVPWVELDAPENVWQAVVVTLSGVEPGRPAISVTLDEHRSATVTWPDATRSRHQLLG</sequence>
<accession>A0ABT9P825</accession>
<reference evidence="3 4" key="1">
    <citation type="submission" date="2023-07" db="EMBL/GenBank/DDBJ databases">
        <title>Sequencing the genomes of 1000 actinobacteria strains.</title>
        <authorList>
            <person name="Klenk H.-P."/>
        </authorList>
    </citation>
    <scope>NUCLEOTIDE SEQUENCE [LARGE SCALE GENOMIC DNA]</scope>
    <source>
        <strain evidence="3 4">DSM 44388</strain>
    </source>
</reference>
<gene>
    <name evidence="3" type="ORF">J2S57_004602</name>
</gene>
<comment type="caution">
    <text evidence="3">The sequence shown here is derived from an EMBL/GenBank/DDBJ whole genome shotgun (WGS) entry which is preliminary data.</text>
</comment>
<dbReference type="Proteomes" id="UP001235712">
    <property type="component" value="Unassembled WGS sequence"/>
</dbReference>
<evidence type="ECO:0000313" key="3">
    <source>
        <dbReference type="EMBL" id="MDP9828853.1"/>
    </source>
</evidence>